<reference evidence="3" key="1">
    <citation type="submission" date="2020-05" db="EMBL/GenBank/DDBJ databases">
        <title>Frigoriglobus tundricola gen. nov., sp. nov., a psychrotolerant cellulolytic planctomycete of the family Gemmataceae with two divergent copies of 16S rRNA gene.</title>
        <authorList>
            <person name="Kulichevskaya I.S."/>
            <person name="Ivanova A.A."/>
            <person name="Naumoff D.G."/>
            <person name="Beletsky A.V."/>
            <person name="Rijpstra W.I.C."/>
            <person name="Sinninghe Damste J.S."/>
            <person name="Mardanov A.V."/>
            <person name="Ravin N.V."/>
            <person name="Dedysh S.N."/>
        </authorList>
    </citation>
    <scope>NUCLEOTIDE SEQUENCE [LARGE SCALE GENOMIC DNA]</scope>
    <source>
        <strain evidence="3">PL17</strain>
    </source>
</reference>
<dbReference type="InterPro" id="IPR036249">
    <property type="entry name" value="Thioredoxin-like_sf"/>
</dbReference>
<keyword evidence="3" id="KW-1185">Reference proteome</keyword>
<dbReference type="SUPFAM" id="SSF52833">
    <property type="entry name" value="Thioredoxin-like"/>
    <property type="match status" value="1"/>
</dbReference>
<dbReference type="PANTHER" id="PTHR41709:SF2">
    <property type="entry name" value="CIRCADIAN CLOCK PROTEIN KAIB2"/>
    <property type="match status" value="1"/>
</dbReference>
<dbReference type="GO" id="GO:0048511">
    <property type="term" value="P:rhythmic process"/>
    <property type="evidence" value="ECO:0007669"/>
    <property type="project" value="InterPro"/>
</dbReference>
<dbReference type="Pfam" id="PF07689">
    <property type="entry name" value="KaiB"/>
    <property type="match status" value="1"/>
</dbReference>
<evidence type="ECO:0000313" key="2">
    <source>
        <dbReference type="EMBL" id="QJW93543.1"/>
    </source>
</evidence>
<sequence length="111" mass="12213">MGAGTDGAEAFERRAAEAARERYLLRLFVAGVTPRGSGALARVRALCEEHLPGRYDLEVVDIYQHPGLAVEHQIVVTPTLVKVLPLPVRRLVGDLLETEHVLRGLNLRRPG</sequence>
<dbReference type="Proteomes" id="UP000503447">
    <property type="component" value="Chromosome"/>
</dbReference>
<dbReference type="RefSeq" id="WP_171469714.1">
    <property type="nucleotide sequence ID" value="NZ_CP053452.2"/>
</dbReference>
<dbReference type="SMART" id="SM01248">
    <property type="entry name" value="KaiB"/>
    <property type="match status" value="1"/>
</dbReference>
<dbReference type="KEGG" id="ftj:FTUN_1050"/>
<dbReference type="InterPro" id="IPR039022">
    <property type="entry name" value="KaiB-like"/>
</dbReference>
<gene>
    <name evidence="2" type="ORF">FTUN_1050</name>
</gene>
<dbReference type="Gene3D" id="3.40.30.10">
    <property type="entry name" value="Glutaredoxin"/>
    <property type="match status" value="1"/>
</dbReference>
<feature type="domain" description="KaiB" evidence="1">
    <location>
        <begin position="26"/>
        <end position="107"/>
    </location>
</feature>
<dbReference type="InterPro" id="IPR011649">
    <property type="entry name" value="KaiB_domain"/>
</dbReference>
<dbReference type="EMBL" id="CP053452">
    <property type="protein sequence ID" value="QJW93543.1"/>
    <property type="molecule type" value="Genomic_DNA"/>
</dbReference>
<proteinExistence type="predicted"/>
<evidence type="ECO:0000259" key="1">
    <source>
        <dbReference type="SMART" id="SM01248"/>
    </source>
</evidence>
<dbReference type="CDD" id="cd02978">
    <property type="entry name" value="KaiB_like"/>
    <property type="match status" value="1"/>
</dbReference>
<name>A0A6M5YJU5_9BACT</name>
<dbReference type="PANTHER" id="PTHR41709">
    <property type="entry name" value="KAIB-LIKE PROTEIN 1"/>
    <property type="match status" value="1"/>
</dbReference>
<dbReference type="AlphaFoldDB" id="A0A6M5YJU5"/>
<protein>
    <recommendedName>
        <fullName evidence="1">KaiB domain-containing protein</fullName>
    </recommendedName>
</protein>
<organism evidence="2 3">
    <name type="scientific">Frigoriglobus tundricola</name>
    <dbReference type="NCBI Taxonomy" id="2774151"/>
    <lineage>
        <taxon>Bacteria</taxon>
        <taxon>Pseudomonadati</taxon>
        <taxon>Planctomycetota</taxon>
        <taxon>Planctomycetia</taxon>
        <taxon>Gemmatales</taxon>
        <taxon>Gemmataceae</taxon>
        <taxon>Frigoriglobus</taxon>
    </lineage>
</organism>
<evidence type="ECO:0000313" key="3">
    <source>
        <dbReference type="Proteomes" id="UP000503447"/>
    </source>
</evidence>
<accession>A0A6M5YJU5</accession>